<evidence type="ECO:0000313" key="2">
    <source>
        <dbReference type="Proteomes" id="UP000198211"/>
    </source>
</evidence>
<evidence type="ECO:0000313" key="1">
    <source>
        <dbReference type="EMBL" id="OWZ12999.1"/>
    </source>
</evidence>
<dbReference type="EMBL" id="NBNE01001696">
    <property type="protein sequence ID" value="OWZ12999.1"/>
    <property type="molecule type" value="Genomic_DNA"/>
</dbReference>
<proteinExistence type="predicted"/>
<organism evidence="1 2">
    <name type="scientific">Phytophthora megakarya</name>
    <dbReference type="NCBI Taxonomy" id="4795"/>
    <lineage>
        <taxon>Eukaryota</taxon>
        <taxon>Sar</taxon>
        <taxon>Stramenopiles</taxon>
        <taxon>Oomycota</taxon>
        <taxon>Peronosporomycetes</taxon>
        <taxon>Peronosporales</taxon>
        <taxon>Peronosporaceae</taxon>
        <taxon>Phytophthora</taxon>
    </lineage>
</organism>
<dbReference type="OrthoDB" id="106781at2759"/>
<comment type="caution">
    <text evidence="1">The sequence shown here is derived from an EMBL/GenBank/DDBJ whole genome shotgun (WGS) entry which is preliminary data.</text>
</comment>
<name>A0A225W757_9STRA</name>
<sequence length="102" mass="11310">MVVLNVSSIFSITYWSVGNCAHQASTCFKSTFTSFGHGKPQADWAIFAWRSKRLPHSRNPDPNPTYSSLPPNERIINFFCRASGYLITGCCCCWKPAGTACP</sequence>
<accession>A0A225W757</accession>
<dbReference type="Proteomes" id="UP000198211">
    <property type="component" value="Unassembled WGS sequence"/>
</dbReference>
<reference evidence="2" key="1">
    <citation type="submission" date="2017-03" db="EMBL/GenBank/DDBJ databases">
        <title>Phytopthora megakarya and P. palmivora, two closely related causual agents of cacao black pod achieved similar genome size and gene model numbers by different mechanisms.</title>
        <authorList>
            <person name="Ali S."/>
            <person name="Shao J."/>
            <person name="Larry D.J."/>
            <person name="Kronmiller B."/>
            <person name="Shen D."/>
            <person name="Strem M.D."/>
            <person name="Melnick R.L."/>
            <person name="Guiltinan M.J."/>
            <person name="Tyler B.M."/>
            <person name="Meinhardt L.W."/>
            <person name="Bailey B.A."/>
        </authorList>
    </citation>
    <scope>NUCLEOTIDE SEQUENCE [LARGE SCALE GENOMIC DNA]</scope>
    <source>
        <strain evidence="2">zdho120</strain>
    </source>
</reference>
<protein>
    <submittedName>
        <fullName evidence="1">Uncharacterized protein</fullName>
    </submittedName>
</protein>
<dbReference type="AlphaFoldDB" id="A0A225W757"/>
<keyword evidence="2" id="KW-1185">Reference proteome</keyword>
<gene>
    <name evidence="1" type="ORF">PHMEG_00013750</name>
</gene>